<proteinExistence type="predicted"/>
<keyword evidence="3" id="KW-1185">Reference proteome</keyword>
<reference evidence="2 3" key="1">
    <citation type="submission" date="2023-08" db="EMBL/GenBank/DDBJ databases">
        <title>Functional and genomic diversity of the sorghum phyllosphere microbiome.</title>
        <authorList>
            <person name="Shade A."/>
        </authorList>
    </citation>
    <scope>NUCLEOTIDE SEQUENCE [LARGE SCALE GENOMIC DNA]</scope>
    <source>
        <strain evidence="2 3">SORGH_AS_0445</strain>
    </source>
</reference>
<name>A0ABU1HRD4_9MICO</name>
<dbReference type="GO" id="GO:0047355">
    <property type="term" value="F:CDP-glycerol glycerophosphotransferase activity"/>
    <property type="evidence" value="ECO:0007669"/>
    <property type="project" value="UniProtKB-EC"/>
</dbReference>
<accession>A0ABU1HRD4</accession>
<dbReference type="PANTHER" id="PTHR22916:SF3">
    <property type="entry name" value="UDP-GLCNAC:BETAGAL BETA-1,3-N-ACETYLGLUCOSAMINYLTRANSFERASE-LIKE PROTEIN 1"/>
    <property type="match status" value="1"/>
</dbReference>
<dbReference type="InterPro" id="IPR001173">
    <property type="entry name" value="Glyco_trans_2-like"/>
</dbReference>
<evidence type="ECO:0000313" key="3">
    <source>
        <dbReference type="Proteomes" id="UP001249291"/>
    </source>
</evidence>
<sequence>MNAVAELSVVVVLPDSPMHASDLLWSTLREETPALEVVVVVDRRSSPDVAAVIDTAARSDARVRLVDSDRTLGRSAALAAGLDRCSAPRVAVADADGLSIRGGYSDLVASLQSSGSDLAVGVAESIAKHRFRVGRAIDGALDTDARSIRIVDRPGLVSDDILCGKVVRRDLLRSLVRAEDPWLEELLVARLYLAADRIDVLSRSVVFCRERPAKRGAVPMAPRWVEDEARIWAAFATAPQTVRESYAREVISRDVLSAKAVDLLAAGDDRPDARDLVVDLVHDLTTTSLSTLTIWKRWQLAVIALGHSSLVDVARRDGRPIRIDSVPVFDSSALLADAWASLGLRPDEDVRDAFISRFVSRPGATTLSVVEPDSDSIDISVIIPTYNVVHYVDELLESIRASVGVRIEIIVVDDGSTDGTRDRVLAHQQADPRVRLVRSPGAGGGQARDAGIELARGAYLAFADGDDVVPPRTYANLLSLARRSDADVINGSYLKFFTTSTWDAGTGFNQAYALPLENVTIETHPQLVRHRAVWNRLIRREHWQKTAFPFPGVPRSNDIVAMTSALLSARSIAVSPLPAYVYRDRPGGGSMTSRAGSVDYTVSYFSEEATCAALVQQRESAPVTREYWAMVLNADAWQNIGKFLDRRSGDAEEDRRVAEQIAKLLARAPHTEFRRLKAENQAVWALAAEGRFNEARIMLRTEKFASTLSASQLIRAISAAEGLSTISRATIDSLALKYLIRRFISDSSWQTDEFAPALPLLRRRLTDAVFPLSVVPNSLEERLARAILEADDVDSARSAIKPSSASIAATLRGGMRTTLTGALTQMRPGGVTRLVARRYRDRDRVRFPIRHFDFDDRTWSAEISPELFPRAGVWVMEIEYEDSLGMRRSPLKIDEEANGLIPGRFQRLTAARAGKNRSMIRVRDSIVERVGNRASRMVGKRR</sequence>
<dbReference type="PANTHER" id="PTHR22916">
    <property type="entry name" value="GLYCOSYLTRANSFERASE"/>
    <property type="match status" value="1"/>
</dbReference>
<dbReference type="Pfam" id="PF00535">
    <property type="entry name" value="Glycos_transf_2"/>
    <property type="match status" value="2"/>
</dbReference>
<dbReference type="EMBL" id="JAVIZQ010000001">
    <property type="protein sequence ID" value="MDR6142614.1"/>
    <property type="molecule type" value="Genomic_DNA"/>
</dbReference>
<dbReference type="EC" id="2.7.8.12" evidence="2"/>
<feature type="domain" description="Glycosyltransferase 2-like" evidence="1">
    <location>
        <begin position="24"/>
        <end position="174"/>
    </location>
</feature>
<gene>
    <name evidence="2" type="ORF">QE375_002168</name>
</gene>
<keyword evidence="2" id="KW-0808">Transferase</keyword>
<feature type="domain" description="Glycosyltransferase 2-like" evidence="1">
    <location>
        <begin position="380"/>
        <end position="507"/>
    </location>
</feature>
<dbReference type="Proteomes" id="UP001249291">
    <property type="component" value="Unassembled WGS sequence"/>
</dbReference>
<dbReference type="InterPro" id="IPR029044">
    <property type="entry name" value="Nucleotide-diphossugar_trans"/>
</dbReference>
<protein>
    <submittedName>
        <fullName evidence="2">CDP-glycerol glycerophosphotransferase</fullName>
        <ecNumber evidence="2">2.7.8.12</ecNumber>
    </submittedName>
</protein>
<comment type="caution">
    <text evidence="2">The sequence shown here is derived from an EMBL/GenBank/DDBJ whole genome shotgun (WGS) entry which is preliminary data.</text>
</comment>
<organism evidence="2 3">
    <name type="scientific">Microbacterium foliorum</name>
    <dbReference type="NCBI Taxonomy" id="104336"/>
    <lineage>
        <taxon>Bacteria</taxon>
        <taxon>Bacillati</taxon>
        <taxon>Actinomycetota</taxon>
        <taxon>Actinomycetes</taxon>
        <taxon>Micrococcales</taxon>
        <taxon>Microbacteriaceae</taxon>
        <taxon>Microbacterium</taxon>
    </lineage>
</organism>
<dbReference type="RefSeq" id="WP_309690894.1">
    <property type="nucleotide sequence ID" value="NZ_JAVIZQ010000001.1"/>
</dbReference>
<evidence type="ECO:0000313" key="2">
    <source>
        <dbReference type="EMBL" id="MDR6142614.1"/>
    </source>
</evidence>
<dbReference type="Gene3D" id="3.90.550.10">
    <property type="entry name" value="Spore Coat Polysaccharide Biosynthesis Protein SpsA, Chain A"/>
    <property type="match status" value="2"/>
</dbReference>
<dbReference type="SUPFAM" id="SSF53448">
    <property type="entry name" value="Nucleotide-diphospho-sugar transferases"/>
    <property type="match status" value="2"/>
</dbReference>
<dbReference type="CDD" id="cd00761">
    <property type="entry name" value="Glyco_tranf_GTA_type"/>
    <property type="match status" value="1"/>
</dbReference>
<evidence type="ECO:0000259" key="1">
    <source>
        <dbReference type="Pfam" id="PF00535"/>
    </source>
</evidence>